<proteinExistence type="inferred from homology"/>
<sequence length="500" mass="53154">MRAEAHRNGRKPRWGLRLATALSVLVLGASGVGHVMVSGLNADVNRVDPFQGLTDRPRDTGGVNFLVVGTDRRDKLSDEERQRYRLGGSACDCTDTLMLVHLSAGHDRASIVSLPRDSYTKLPAHTDPGSGKRHPAEPAKLNSAYAHGGAPLTVRTVEAMSGIHVDHYLEVDFTSFMRTVDVLGGVPVCTENSLHDTYSGLDLPAGTTKLDGGRALQYVRARHLGDGSDLSRMERQQHFLAAVIEKATDSGVLMNPVKLRKVASTVLDSVRADSGLGSEQMLELGRALRRFDSNSSEFVSVPVADADHRVPELGSTVRWDMRKARKLFGALRDDKPLTKQKHRDTERAEGSGGGEAAGGTPAAVVGIPPSAVQVQVDNGTHREGLARRVERKLRGTGFATTGSPGTAERNDVSRTQIAYDPRWTRSARALGEALPGSELVEEPGRGPVMRVTVGRESHSVRKVRVGSHSGGAPSDGSGSSSDGGSSGHGAVKGGEQASCA</sequence>
<dbReference type="InterPro" id="IPR004474">
    <property type="entry name" value="LytR_CpsA_psr"/>
</dbReference>
<dbReference type="InterPro" id="IPR027381">
    <property type="entry name" value="LytR/CpsA/Psr_C"/>
</dbReference>
<dbReference type="EMBL" id="JAKWJU010000002">
    <property type="protein sequence ID" value="MCH6160636.1"/>
    <property type="molecule type" value="Genomic_DNA"/>
</dbReference>
<protein>
    <submittedName>
        <fullName evidence="5">LCP family protein</fullName>
    </submittedName>
</protein>
<evidence type="ECO:0000256" key="1">
    <source>
        <dbReference type="ARBA" id="ARBA00006068"/>
    </source>
</evidence>
<dbReference type="Gene3D" id="3.40.630.190">
    <property type="entry name" value="LCP protein"/>
    <property type="match status" value="1"/>
</dbReference>
<evidence type="ECO:0000256" key="2">
    <source>
        <dbReference type="SAM" id="MobiDB-lite"/>
    </source>
</evidence>
<organism evidence="5 6">
    <name type="scientific">Streptomyces marispadix</name>
    <dbReference type="NCBI Taxonomy" id="2922868"/>
    <lineage>
        <taxon>Bacteria</taxon>
        <taxon>Bacillati</taxon>
        <taxon>Actinomycetota</taxon>
        <taxon>Actinomycetes</taxon>
        <taxon>Kitasatosporales</taxon>
        <taxon>Streptomycetaceae</taxon>
        <taxon>Streptomyces</taxon>
    </lineage>
</organism>
<dbReference type="PANTHER" id="PTHR33392:SF6">
    <property type="entry name" value="POLYISOPRENYL-TEICHOIC ACID--PEPTIDOGLYCAN TEICHOIC ACID TRANSFERASE TAGU"/>
    <property type="match status" value="1"/>
</dbReference>
<dbReference type="Proteomes" id="UP001166784">
    <property type="component" value="Unassembled WGS sequence"/>
</dbReference>
<gene>
    <name evidence="5" type="ORF">MMA15_09525</name>
</gene>
<evidence type="ECO:0000313" key="5">
    <source>
        <dbReference type="EMBL" id="MCH6160636.1"/>
    </source>
</evidence>
<dbReference type="NCBIfam" id="TIGR00350">
    <property type="entry name" value="lytR_cpsA_psr"/>
    <property type="match status" value="1"/>
</dbReference>
<dbReference type="Pfam" id="PF13399">
    <property type="entry name" value="LytR_C"/>
    <property type="match status" value="1"/>
</dbReference>
<reference evidence="5" key="2">
    <citation type="journal article" date="2023" name="Int. J. Syst. Evol. Microbiol.">
        <title>Streptomyces marispadix sp. nov., isolated from marine beach sediment of the Northern Coast of Portugal.</title>
        <authorList>
            <person name="dos Santos J.D.N."/>
            <person name="Vitorino I.R."/>
            <person name="Kallscheuer N."/>
            <person name="Srivastava A."/>
            <person name="Krautwurst S."/>
            <person name="Marz M."/>
            <person name="Jogler C."/>
            <person name="Lobo Da Cunha A."/>
            <person name="Catita J."/>
            <person name="Goncalves H."/>
            <person name="Gonzalez I."/>
            <person name="Reyes F."/>
            <person name="Lage O.M."/>
        </authorList>
    </citation>
    <scope>NUCLEOTIDE SEQUENCE</scope>
    <source>
        <strain evidence="5">M600PL45_2</strain>
    </source>
</reference>
<feature type="compositionally biased region" description="Basic and acidic residues" evidence="2">
    <location>
        <begin position="332"/>
        <end position="349"/>
    </location>
</feature>
<feature type="region of interest" description="Disordered" evidence="2">
    <location>
        <begin position="394"/>
        <end position="415"/>
    </location>
</feature>
<feature type="compositionally biased region" description="Low complexity" evidence="2">
    <location>
        <begin position="466"/>
        <end position="483"/>
    </location>
</feature>
<reference evidence="5" key="1">
    <citation type="submission" date="2022-03" db="EMBL/GenBank/DDBJ databases">
        <authorList>
            <person name="Santos J.D.N."/>
            <person name="Kallscheuer N."/>
            <person name="Jogler C."/>
            <person name="Lage O.M."/>
        </authorList>
    </citation>
    <scope>NUCLEOTIDE SEQUENCE</scope>
    <source>
        <strain evidence="5">M600PL45_2</strain>
    </source>
</reference>
<keyword evidence="6" id="KW-1185">Reference proteome</keyword>
<feature type="domain" description="Cell envelope-related transcriptional attenuator" evidence="3">
    <location>
        <begin position="94"/>
        <end position="247"/>
    </location>
</feature>
<dbReference type="Pfam" id="PF03816">
    <property type="entry name" value="LytR_cpsA_psr"/>
    <property type="match status" value="1"/>
</dbReference>
<feature type="region of interest" description="Disordered" evidence="2">
    <location>
        <begin position="332"/>
        <end position="364"/>
    </location>
</feature>
<evidence type="ECO:0000259" key="4">
    <source>
        <dbReference type="Pfam" id="PF13399"/>
    </source>
</evidence>
<feature type="region of interest" description="Disordered" evidence="2">
    <location>
        <begin position="452"/>
        <end position="500"/>
    </location>
</feature>
<evidence type="ECO:0000313" key="6">
    <source>
        <dbReference type="Proteomes" id="UP001166784"/>
    </source>
</evidence>
<name>A0ABS9SWI0_9ACTN</name>
<evidence type="ECO:0000259" key="3">
    <source>
        <dbReference type="Pfam" id="PF03816"/>
    </source>
</evidence>
<accession>A0ABS9SWI0</accession>
<dbReference type="PANTHER" id="PTHR33392">
    <property type="entry name" value="POLYISOPRENYL-TEICHOIC ACID--PEPTIDOGLYCAN TEICHOIC ACID TRANSFERASE TAGU"/>
    <property type="match status" value="1"/>
</dbReference>
<dbReference type="InterPro" id="IPR050922">
    <property type="entry name" value="LytR/CpsA/Psr_CW_biosynth"/>
</dbReference>
<feature type="domain" description="LytR/CpsA/Psr regulator C-terminal" evidence="4">
    <location>
        <begin position="372"/>
        <end position="455"/>
    </location>
</feature>
<dbReference type="Gene3D" id="3.30.70.2390">
    <property type="match status" value="1"/>
</dbReference>
<comment type="similarity">
    <text evidence="1">Belongs to the LytR/CpsA/Psr (LCP) family.</text>
</comment>
<comment type="caution">
    <text evidence="5">The sequence shown here is derived from an EMBL/GenBank/DDBJ whole genome shotgun (WGS) entry which is preliminary data.</text>
</comment>